<evidence type="ECO:0008006" key="3">
    <source>
        <dbReference type="Google" id="ProtNLM"/>
    </source>
</evidence>
<dbReference type="EMBL" id="JAUKPO010000003">
    <property type="protein sequence ID" value="MDO1446019.1"/>
    <property type="molecule type" value="Genomic_DNA"/>
</dbReference>
<dbReference type="RefSeq" id="WP_302036825.1">
    <property type="nucleotide sequence ID" value="NZ_JAUKPO010000003.1"/>
</dbReference>
<name>A0ABT8R3P9_9BACT</name>
<sequence>MFKRPVTTYFILLLLAMAALTVGCELITGPDFGVVPKIEPRPSKVFYNIIDSRLGNRVDSVIVVLHFEDGDGDLGLTSEDRQSNPKFQQNNADGTPNRYYYNYFARVFRKVKGEFVDANAGVPFSGAFPPLKPDGKPGPIEGELEYSLLFPLSSSLPNDTLRFEIQIVDKELHESNIILTDPIVVNPR</sequence>
<gene>
    <name evidence="1" type="ORF">Q0590_07135</name>
</gene>
<organism evidence="1 2">
    <name type="scientific">Rhodocytophaga aerolata</name>
    <dbReference type="NCBI Taxonomy" id="455078"/>
    <lineage>
        <taxon>Bacteria</taxon>
        <taxon>Pseudomonadati</taxon>
        <taxon>Bacteroidota</taxon>
        <taxon>Cytophagia</taxon>
        <taxon>Cytophagales</taxon>
        <taxon>Rhodocytophagaceae</taxon>
        <taxon>Rhodocytophaga</taxon>
    </lineage>
</organism>
<keyword evidence="2" id="KW-1185">Reference proteome</keyword>
<accession>A0ABT8R3P9</accession>
<comment type="caution">
    <text evidence="1">The sequence shown here is derived from an EMBL/GenBank/DDBJ whole genome shotgun (WGS) entry which is preliminary data.</text>
</comment>
<reference evidence="1" key="1">
    <citation type="submission" date="2023-07" db="EMBL/GenBank/DDBJ databases">
        <title>The genome sequence of Rhodocytophaga aerolata KACC 12507.</title>
        <authorList>
            <person name="Zhang X."/>
        </authorList>
    </citation>
    <scope>NUCLEOTIDE SEQUENCE</scope>
    <source>
        <strain evidence="1">KACC 12507</strain>
    </source>
</reference>
<proteinExistence type="predicted"/>
<dbReference type="PROSITE" id="PS51257">
    <property type="entry name" value="PROKAR_LIPOPROTEIN"/>
    <property type="match status" value="1"/>
</dbReference>
<dbReference type="Proteomes" id="UP001168528">
    <property type="component" value="Unassembled WGS sequence"/>
</dbReference>
<evidence type="ECO:0000313" key="2">
    <source>
        <dbReference type="Proteomes" id="UP001168528"/>
    </source>
</evidence>
<evidence type="ECO:0000313" key="1">
    <source>
        <dbReference type="EMBL" id="MDO1446019.1"/>
    </source>
</evidence>
<protein>
    <recommendedName>
        <fullName evidence="3">Lipoprotein</fullName>
    </recommendedName>
</protein>